<accession>F0WN02</accession>
<gene>
    <name evidence="1" type="primary">AlNc14C164G7839</name>
    <name evidence="1" type="ORF">ALNC14_088320</name>
</gene>
<reference evidence="1" key="2">
    <citation type="submission" date="2011-02" db="EMBL/GenBank/DDBJ databases">
        <authorList>
            <person name="MacLean D."/>
        </authorList>
    </citation>
    <scope>NUCLEOTIDE SEQUENCE</scope>
</reference>
<evidence type="ECO:0000313" key="1">
    <source>
        <dbReference type="EMBL" id="CCA22689.1"/>
    </source>
</evidence>
<proteinExistence type="predicted"/>
<organism evidence="1">
    <name type="scientific">Albugo laibachii Nc14</name>
    <dbReference type="NCBI Taxonomy" id="890382"/>
    <lineage>
        <taxon>Eukaryota</taxon>
        <taxon>Sar</taxon>
        <taxon>Stramenopiles</taxon>
        <taxon>Oomycota</taxon>
        <taxon>Peronosporomycetes</taxon>
        <taxon>Albuginales</taxon>
        <taxon>Albuginaceae</taxon>
        <taxon>Albugo</taxon>
    </lineage>
</organism>
<dbReference type="EMBL" id="FR824209">
    <property type="protein sequence ID" value="CCA22689.1"/>
    <property type="molecule type" value="Genomic_DNA"/>
</dbReference>
<dbReference type="AlphaFoldDB" id="F0WN02"/>
<sequence>MLKRLTVRLRARVARYSTIDEPVWPLTCNFRPNKYSYMTVISRDSFGNIIMGITPSPPSTHSWGIKHHSARMHTILYQELQLLGLPIDWYSVPFKHQEPHNHSTVLNENYNCCSNSRGFHKAPIIIAYKISTAIPDYYQNAVACRKCIERFAPHGNFTFDFFYKSISELETNQKYDKVEMFADITNDIPFAHVSKSCHGYGRCPRIFNWDDSTLKDERKILNI</sequence>
<reference evidence="1" key="1">
    <citation type="journal article" date="2011" name="PLoS Biol.">
        <title>Gene gain and loss during evolution of obligate parasitism in the white rust pathogen of Arabidopsis thaliana.</title>
        <authorList>
            <person name="Kemen E."/>
            <person name="Gardiner A."/>
            <person name="Schultz-Larsen T."/>
            <person name="Kemen A.C."/>
            <person name="Balmuth A.L."/>
            <person name="Robert-Seilaniantz A."/>
            <person name="Bailey K."/>
            <person name="Holub E."/>
            <person name="Studholme D.J."/>
            <person name="Maclean D."/>
            <person name="Jones J.D."/>
        </authorList>
    </citation>
    <scope>NUCLEOTIDE SEQUENCE</scope>
</reference>
<protein>
    <submittedName>
        <fullName evidence="1">AlNc14C164G7839 protein</fullName>
    </submittedName>
</protein>
<dbReference type="HOGENOM" id="CLU_1242017_0_0_1"/>
<name>F0WN02_9STRA</name>